<dbReference type="GO" id="GO:0016758">
    <property type="term" value="F:hexosyltransferase activity"/>
    <property type="evidence" value="ECO:0007669"/>
    <property type="project" value="UniProtKB-ARBA"/>
</dbReference>
<dbReference type="SUPFAM" id="SSF53448">
    <property type="entry name" value="Nucleotide-diphospho-sugar transferases"/>
    <property type="match status" value="1"/>
</dbReference>
<reference evidence="2" key="1">
    <citation type="journal article" date="2014" name="Int. J. Syst. Evol. Microbiol.">
        <title>Complete genome sequence of Corynebacterium casei LMG S-19264T (=DSM 44701T), isolated from a smear-ripened cheese.</title>
        <authorList>
            <consortium name="US DOE Joint Genome Institute (JGI-PGF)"/>
            <person name="Walter F."/>
            <person name="Albersmeier A."/>
            <person name="Kalinowski J."/>
            <person name="Ruckert C."/>
        </authorList>
    </citation>
    <scope>NUCLEOTIDE SEQUENCE</scope>
    <source>
        <strain evidence="2">KCTC 12719</strain>
    </source>
</reference>
<dbReference type="Proteomes" id="UP000610456">
    <property type="component" value="Unassembled WGS sequence"/>
</dbReference>
<dbReference type="PANTHER" id="PTHR22916:SF3">
    <property type="entry name" value="UDP-GLCNAC:BETAGAL BETA-1,3-N-ACETYLGLUCOSAMINYLTRANSFERASE-LIKE PROTEIN 1"/>
    <property type="match status" value="1"/>
</dbReference>
<accession>A0A918SM27</accession>
<dbReference type="RefSeq" id="WP_189606265.1">
    <property type="nucleotide sequence ID" value="NZ_BMXB01000023.1"/>
</dbReference>
<gene>
    <name evidence="2" type="ORF">GCM10007103_33990</name>
</gene>
<dbReference type="Pfam" id="PF00535">
    <property type="entry name" value="Glycos_transf_2"/>
    <property type="match status" value="1"/>
</dbReference>
<dbReference type="Gene3D" id="3.90.550.10">
    <property type="entry name" value="Spore Coat Polysaccharide Biosynthesis Protein SpsA, Chain A"/>
    <property type="match status" value="1"/>
</dbReference>
<dbReference type="InterPro" id="IPR001173">
    <property type="entry name" value="Glyco_trans_2-like"/>
</dbReference>
<comment type="caution">
    <text evidence="2">The sequence shown here is derived from an EMBL/GenBank/DDBJ whole genome shotgun (WGS) entry which is preliminary data.</text>
</comment>
<keyword evidence="3" id="KW-1185">Reference proteome</keyword>
<dbReference type="EMBL" id="BMXB01000023">
    <property type="protein sequence ID" value="GHA50417.1"/>
    <property type="molecule type" value="Genomic_DNA"/>
</dbReference>
<proteinExistence type="predicted"/>
<dbReference type="AlphaFoldDB" id="A0A918SM27"/>
<evidence type="ECO:0000259" key="1">
    <source>
        <dbReference type="Pfam" id="PF00535"/>
    </source>
</evidence>
<reference evidence="2" key="2">
    <citation type="submission" date="2020-09" db="EMBL/GenBank/DDBJ databases">
        <authorList>
            <person name="Sun Q."/>
            <person name="Kim S."/>
        </authorList>
    </citation>
    <scope>NUCLEOTIDE SEQUENCE</scope>
    <source>
        <strain evidence="2">KCTC 12719</strain>
    </source>
</reference>
<dbReference type="CDD" id="cd00761">
    <property type="entry name" value="Glyco_tranf_GTA_type"/>
    <property type="match status" value="1"/>
</dbReference>
<feature type="domain" description="Glycosyltransferase 2-like" evidence="1">
    <location>
        <begin position="6"/>
        <end position="172"/>
    </location>
</feature>
<keyword evidence="2" id="KW-0808">Transferase</keyword>
<organism evidence="2 3">
    <name type="scientific">Salinimicrobium marinum</name>
    <dbReference type="NCBI Taxonomy" id="680283"/>
    <lineage>
        <taxon>Bacteria</taxon>
        <taxon>Pseudomonadati</taxon>
        <taxon>Bacteroidota</taxon>
        <taxon>Flavobacteriia</taxon>
        <taxon>Flavobacteriales</taxon>
        <taxon>Flavobacteriaceae</taxon>
        <taxon>Salinimicrobium</taxon>
    </lineage>
</organism>
<dbReference type="InterPro" id="IPR029044">
    <property type="entry name" value="Nucleotide-diphossugar_trans"/>
</dbReference>
<dbReference type="PANTHER" id="PTHR22916">
    <property type="entry name" value="GLYCOSYLTRANSFERASE"/>
    <property type="match status" value="1"/>
</dbReference>
<evidence type="ECO:0000313" key="2">
    <source>
        <dbReference type="EMBL" id="GHA50417.1"/>
    </source>
</evidence>
<evidence type="ECO:0000313" key="3">
    <source>
        <dbReference type="Proteomes" id="UP000610456"/>
    </source>
</evidence>
<protein>
    <submittedName>
        <fullName evidence="2">Glycosyl transferase</fullName>
    </submittedName>
</protein>
<name>A0A918SM27_9FLAO</name>
<sequence length="315" mass="37394">MKIVVSIIIPTYNRANLLRETLISVSKQKLANWECIIVDDGSEDHTRFVVREFTDADKRFNYYERPSSYKKGASSCRNYGFLKSQGEYIQWLDDDDLMSENKLASQVQTLKSYESAIATCDWDILWPGKKYFRRNLLIGKDNLTPKEYFEELRKQQTFVPPHTFLAPRYVVEKAGLWHPNLTLNDDAEFFARVILQAKKVVSSPNCHVLYREHDGDRLSHQINSNRLYSLLDSLRLIHSHLKSHDIVVKPFFKWKLLRILLNNWETEKKVLQQYRSFFKENGINTKFANAYLLKYKLYKVIYPQYKKYIKMKRPV</sequence>